<reference evidence="1" key="1">
    <citation type="journal article" date="2014" name="Int. J. Syst. Evol. Microbiol.">
        <title>Complete genome sequence of Corynebacterium casei LMG S-19264T (=DSM 44701T), isolated from a smear-ripened cheese.</title>
        <authorList>
            <consortium name="US DOE Joint Genome Institute (JGI-PGF)"/>
            <person name="Walter F."/>
            <person name="Albersmeier A."/>
            <person name="Kalinowski J."/>
            <person name="Ruckert C."/>
        </authorList>
    </citation>
    <scope>NUCLEOTIDE SEQUENCE</scope>
    <source>
        <strain evidence="1">JCM 17251</strain>
    </source>
</reference>
<dbReference type="InterPro" id="IPR012166">
    <property type="entry name" value="Uncharacterised_RocB"/>
</dbReference>
<dbReference type="Gene3D" id="3.40.630.10">
    <property type="entry name" value="Zn peptidases"/>
    <property type="match status" value="1"/>
</dbReference>
<comment type="caution">
    <text evidence="1">The sequence shown here is derived from an EMBL/GenBank/DDBJ whole genome shotgun (WGS) entry which is preliminary data.</text>
</comment>
<dbReference type="PIRSF" id="PIRSF010386">
    <property type="entry name" value="RocB"/>
    <property type="match status" value="1"/>
</dbReference>
<dbReference type="InterPro" id="IPR050072">
    <property type="entry name" value="Peptidase_M20A"/>
</dbReference>
<keyword evidence="2" id="KW-1185">Reference proteome</keyword>
<gene>
    <name evidence="1" type="ORF">GCM10007971_08260</name>
</gene>
<dbReference type="RefSeq" id="WP_188856144.1">
    <property type="nucleotide sequence ID" value="NZ_BMOS01000004.1"/>
</dbReference>
<protein>
    <recommendedName>
        <fullName evidence="3">Amino acid degradation protein</fullName>
    </recommendedName>
</protein>
<evidence type="ECO:0000313" key="1">
    <source>
        <dbReference type="EMBL" id="GGN52557.1"/>
    </source>
</evidence>
<evidence type="ECO:0008006" key="3">
    <source>
        <dbReference type="Google" id="ProtNLM"/>
    </source>
</evidence>
<evidence type="ECO:0000313" key="2">
    <source>
        <dbReference type="Proteomes" id="UP000624041"/>
    </source>
</evidence>
<accession>A0A917XTK7</accession>
<dbReference type="Proteomes" id="UP000624041">
    <property type="component" value="Unassembled WGS sequence"/>
</dbReference>
<dbReference type="PANTHER" id="PTHR43808">
    <property type="entry name" value="ACETYLORNITHINE DEACETYLASE"/>
    <property type="match status" value="1"/>
</dbReference>
<dbReference type="PANTHER" id="PTHR43808:SF27">
    <property type="entry name" value="PROTEIN ROCB"/>
    <property type="match status" value="1"/>
</dbReference>
<dbReference type="GO" id="GO:0016787">
    <property type="term" value="F:hydrolase activity"/>
    <property type="evidence" value="ECO:0007669"/>
    <property type="project" value="InterPro"/>
</dbReference>
<dbReference type="AlphaFoldDB" id="A0A917XTK7"/>
<sequence length="541" mass="62253">MLWQTEQQLEDLLCEVVSWDSRTGTEGEIQFAEKIKGKLLELEYFKERPTLIQFHDAGNERNAVTALYKQENIKKTIVLISHFDTVHTEEFGALGDLAFQPRELTKKFKEMLDSLPEDVQSDVTSGDYLFGRGTMDMKMGLVLHLHLLEQAIYEKWSINLLLVTVPDEEVNSSGMLTAVKGLVDIRERYDLNYTLFLNSEPSFSMQPQDAQYYIYSGTIGKIMPSALFYGRETHAGEPLQGINAHYMASFLTKKMEYNQAFSEEVYGERTPLPLCLKTYDLKADYSTQTSNHVAALYNVFLMKRNAKETMTSFREVATKAMEECAEEYRRVLAREENSEEHFNIDVWEYEELLNYARGKLGKEKTEEIIKETVALPNLDQREISMKVCDQIMAHCQELAPACILFFAPPYYPAINSSDDPLVQEKILLTKQLLQDHFNVKAEQVHYFNGISDLSYVNYDKDDKGWESYQNNTPVWDHLYTIPFDEMQKLQAPVLNIGPFGKDAHKLTERLHKQSAFVHTPFVLQKVVQTMFDGVIAGVGKE</sequence>
<dbReference type="SUPFAM" id="SSF53187">
    <property type="entry name" value="Zn-dependent exopeptidases"/>
    <property type="match status" value="1"/>
</dbReference>
<organism evidence="1 2">
    <name type="scientific">Oceanobacillus indicireducens</name>
    <dbReference type="NCBI Taxonomy" id="1004261"/>
    <lineage>
        <taxon>Bacteria</taxon>
        <taxon>Bacillati</taxon>
        <taxon>Bacillota</taxon>
        <taxon>Bacilli</taxon>
        <taxon>Bacillales</taxon>
        <taxon>Bacillaceae</taxon>
        <taxon>Oceanobacillus</taxon>
    </lineage>
</organism>
<dbReference type="EMBL" id="BMOS01000004">
    <property type="protein sequence ID" value="GGN52557.1"/>
    <property type="molecule type" value="Genomic_DNA"/>
</dbReference>
<name>A0A917XTK7_9BACI</name>
<dbReference type="InterPro" id="IPR002933">
    <property type="entry name" value="Peptidase_M20"/>
</dbReference>
<proteinExistence type="predicted"/>
<dbReference type="Pfam" id="PF01546">
    <property type="entry name" value="Peptidase_M20"/>
    <property type="match status" value="1"/>
</dbReference>
<reference evidence="1" key="2">
    <citation type="submission" date="2020-09" db="EMBL/GenBank/DDBJ databases">
        <authorList>
            <person name="Sun Q."/>
            <person name="Ohkuma M."/>
        </authorList>
    </citation>
    <scope>NUCLEOTIDE SEQUENCE</scope>
    <source>
        <strain evidence="1">JCM 17251</strain>
    </source>
</reference>